<dbReference type="AlphaFoldDB" id="A0AAV8C1S6"/>
<comment type="function">
    <text evidence="1">Probably plays a role in anchoring the complex to other cellular components.</text>
</comment>
<dbReference type="FunFam" id="3.40.30.10:FF:000148">
    <property type="entry name" value="Elongation factor 1B gamma"/>
    <property type="match status" value="1"/>
</dbReference>
<keyword evidence="6" id="KW-0251">Elongation factor</keyword>
<dbReference type="InterPro" id="IPR040079">
    <property type="entry name" value="Glutathione_S-Trfase"/>
</dbReference>
<dbReference type="PROSITE" id="PS50404">
    <property type="entry name" value="GST_NTER"/>
    <property type="match status" value="1"/>
</dbReference>
<dbReference type="GO" id="GO:0003746">
    <property type="term" value="F:translation elongation factor activity"/>
    <property type="evidence" value="ECO:0007669"/>
    <property type="project" value="UniProtKB-KW"/>
</dbReference>
<accession>A0AAV8C1S6</accession>
<dbReference type="InterPro" id="IPR036282">
    <property type="entry name" value="Glutathione-S-Trfase_C_sf"/>
</dbReference>
<gene>
    <name evidence="6" type="ORF">LUZ62_083812</name>
</gene>
<dbReference type="FunFam" id="1.20.1050.10:FF:000006">
    <property type="entry name" value="Elongation factor 1 gamma"/>
    <property type="match status" value="1"/>
</dbReference>
<dbReference type="GO" id="GO:0004364">
    <property type="term" value="F:glutathione transferase activity"/>
    <property type="evidence" value="ECO:0007669"/>
    <property type="project" value="InterPro"/>
</dbReference>
<dbReference type="SFLD" id="SFLDS00019">
    <property type="entry name" value="Glutathione_Transferase_(cytos"/>
    <property type="match status" value="1"/>
</dbReference>
<dbReference type="SUPFAM" id="SSF52833">
    <property type="entry name" value="Thioredoxin-like"/>
    <property type="match status" value="1"/>
</dbReference>
<dbReference type="InterPro" id="IPR044628">
    <property type="entry name" value="EF-1-gamma_plant"/>
</dbReference>
<dbReference type="InterPro" id="IPR036249">
    <property type="entry name" value="Thioredoxin-like_sf"/>
</dbReference>
<evidence type="ECO:0000256" key="2">
    <source>
        <dbReference type="ARBA" id="ARBA00011237"/>
    </source>
</evidence>
<dbReference type="SUPFAM" id="SSF47616">
    <property type="entry name" value="GST C-terminal domain-like"/>
    <property type="match status" value="1"/>
</dbReference>
<evidence type="ECO:0000313" key="7">
    <source>
        <dbReference type="Proteomes" id="UP001140206"/>
    </source>
</evidence>
<keyword evidence="6" id="KW-0648">Protein biosynthesis</keyword>
<dbReference type="Pfam" id="PF00043">
    <property type="entry name" value="GST_C"/>
    <property type="match status" value="1"/>
</dbReference>
<dbReference type="Proteomes" id="UP001140206">
    <property type="component" value="Chromosome 5"/>
</dbReference>
<comment type="similarity">
    <text evidence="3">Belongs to the GST superfamily.</text>
</comment>
<dbReference type="InterPro" id="IPR010987">
    <property type="entry name" value="Glutathione-S-Trfase_C-like"/>
</dbReference>
<reference evidence="6" key="1">
    <citation type="submission" date="2022-08" db="EMBL/GenBank/DDBJ databases">
        <authorList>
            <person name="Marques A."/>
        </authorList>
    </citation>
    <scope>NUCLEOTIDE SEQUENCE</scope>
    <source>
        <strain evidence="6">RhyPub2mFocal</strain>
        <tissue evidence="6">Leaves</tissue>
    </source>
</reference>
<feature type="domain" description="GST N-terminal" evidence="4">
    <location>
        <begin position="1"/>
        <end position="82"/>
    </location>
</feature>
<dbReference type="Pfam" id="PF02798">
    <property type="entry name" value="GST_N"/>
    <property type="match status" value="1"/>
</dbReference>
<dbReference type="Gene3D" id="3.40.30.10">
    <property type="entry name" value="Glutaredoxin"/>
    <property type="match status" value="1"/>
</dbReference>
<dbReference type="CDD" id="cd03181">
    <property type="entry name" value="GST_C_EF1Bgamma_like"/>
    <property type="match status" value="1"/>
</dbReference>
<dbReference type="PROSITE" id="PS50405">
    <property type="entry name" value="GST_CTER"/>
    <property type="match status" value="1"/>
</dbReference>
<keyword evidence="7" id="KW-1185">Reference proteome</keyword>
<comment type="caution">
    <text evidence="6">The sequence shown here is derived from an EMBL/GenBank/DDBJ whole genome shotgun (WGS) entry which is preliminary data.</text>
</comment>
<dbReference type="SFLD" id="SFLDG00358">
    <property type="entry name" value="Main_(cytGST)"/>
    <property type="match status" value="1"/>
</dbReference>
<name>A0AAV8C1S6_9POAL</name>
<dbReference type="PANTHER" id="PTHR44372">
    <property type="entry name" value="ELONGATION FACTOR 1-GAMMA 1-RELATED"/>
    <property type="match status" value="1"/>
</dbReference>
<evidence type="ECO:0000259" key="5">
    <source>
        <dbReference type="PROSITE" id="PS50405"/>
    </source>
</evidence>
<dbReference type="CDD" id="cd03044">
    <property type="entry name" value="GST_N_EF1Bgamma"/>
    <property type="match status" value="1"/>
</dbReference>
<dbReference type="InterPro" id="IPR004046">
    <property type="entry name" value="GST_C"/>
</dbReference>
<evidence type="ECO:0000259" key="4">
    <source>
        <dbReference type="PROSITE" id="PS50404"/>
    </source>
</evidence>
<proteinExistence type="inferred from homology"/>
<dbReference type="InterPro" id="IPR004045">
    <property type="entry name" value="Glutathione_S-Trfase_N"/>
</dbReference>
<feature type="domain" description="GST C-terminal" evidence="5">
    <location>
        <begin position="87"/>
        <end position="226"/>
    </location>
</feature>
<dbReference type="Gene3D" id="1.20.1050.10">
    <property type="match status" value="1"/>
</dbReference>
<evidence type="ECO:0000256" key="1">
    <source>
        <dbReference type="ARBA" id="ARBA00003468"/>
    </source>
</evidence>
<evidence type="ECO:0000313" key="6">
    <source>
        <dbReference type="EMBL" id="KAJ4749407.1"/>
    </source>
</evidence>
<sequence length="241" mass="26899">MALVLYTNVGNTNASKALITAEYSGVKIELAKDFQLEVSNYTPEFLKMSPIGMVPVLETPDGAIFDSNTIARYVAKLKADNPLYGSSLIEYAHIEQWMDFSSTEIEAGLGRWIYTARFGFGRTSFNALMCEFATKVLKISLDALNAHLANNTYLVGRSVTLADIVMTCDLCWGYSCIMTKAFTSEFPHVERYFWTMVNLPNVKKVIGEVKQVEFASAVQSQMKAPAKEQANPKEMKPKEVK</sequence>
<comment type="subunit">
    <text evidence="2">EF-1 is composed of four subunits: alpha, beta, delta, and gamma.</text>
</comment>
<organism evidence="6 7">
    <name type="scientific">Rhynchospora pubera</name>
    <dbReference type="NCBI Taxonomy" id="906938"/>
    <lineage>
        <taxon>Eukaryota</taxon>
        <taxon>Viridiplantae</taxon>
        <taxon>Streptophyta</taxon>
        <taxon>Embryophyta</taxon>
        <taxon>Tracheophyta</taxon>
        <taxon>Spermatophyta</taxon>
        <taxon>Magnoliopsida</taxon>
        <taxon>Liliopsida</taxon>
        <taxon>Poales</taxon>
        <taxon>Cyperaceae</taxon>
        <taxon>Cyperoideae</taxon>
        <taxon>Rhynchosporeae</taxon>
        <taxon>Rhynchospora</taxon>
    </lineage>
</organism>
<dbReference type="EMBL" id="JAMFTS010000005">
    <property type="protein sequence ID" value="KAJ4749407.1"/>
    <property type="molecule type" value="Genomic_DNA"/>
</dbReference>
<evidence type="ECO:0000256" key="3">
    <source>
        <dbReference type="RuleBase" id="RU003494"/>
    </source>
</evidence>
<protein>
    <submittedName>
        <fullName evidence="6">Elongation factor 1-gamma</fullName>
    </submittedName>
</protein>
<dbReference type="PANTHER" id="PTHR44372:SF1">
    <property type="entry name" value="ELONGATION FACTOR 1-GAMMA 3"/>
    <property type="match status" value="1"/>
</dbReference>